<keyword evidence="3 5" id="KW-1133">Transmembrane helix</keyword>
<evidence type="ECO:0000313" key="7">
    <source>
        <dbReference type="EMBL" id="PEH37423.1"/>
    </source>
</evidence>
<evidence type="ECO:0000256" key="4">
    <source>
        <dbReference type="ARBA" id="ARBA00023136"/>
    </source>
</evidence>
<feature type="transmembrane region" description="Helical" evidence="5">
    <location>
        <begin position="158"/>
        <end position="179"/>
    </location>
</feature>
<dbReference type="AlphaFoldDB" id="A0A2A7S1Q8"/>
<keyword evidence="2 5" id="KW-0812">Transmembrane</keyword>
<keyword evidence="4 5" id="KW-0472">Membrane</keyword>
<feature type="domain" description="Integral membrane bound transporter" evidence="6">
    <location>
        <begin position="47"/>
        <end position="174"/>
    </location>
</feature>
<sequence>MDTIRTLDETRRQIQQSLASLFKGMSLRQRAAQGAVMALQAVCGACLAYGIGLALHSEQAVWAAVTAIAVTQHQYADTMNLSRDQFIGAMVGGVLGFAGAALGHANAGMHVLAYAVAIAATIVICWCLDVGSAARLGGVTATIVMLFPGNGPLWDIPLIRLGEVTLGTVCALLVCAVLARIERWWWPAHCHEEPDQADRKTGPPPAR</sequence>
<dbReference type="Pfam" id="PF13515">
    <property type="entry name" value="FUSC_2"/>
    <property type="match status" value="1"/>
</dbReference>
<dbReference type="Proteomes" id="UP000220629">
    <property type="component" value="Unassembled WGS sequence"/>
</dbReference>
<evidence type="ECO:0000256" key="3">
    <source>
        <dbReference type="ARBA" id="ARBA00022989"/>
    </source>
</evidence>
<reference evidence="8" key="1">
    <citation type="submission" date="2017-09" db="EMBL/GenBank/DDBJ databases">
        <title>FDA dAtabase for Regulatory Grade micrObial Sequences (FDA-ARGOS): Supporting development and validation of Infectious Disease Dx tests.</title>
        <authorList>
            <person name="Minogue T."/>
            <person name="Wolcott M."/>
            <person name="Wasieloski L."/>
            <person name="Aguilar W."/>
            <person name="Moore D."/>
            <person name="Tallon L."/>
            <person name="Sadzewicz L."/>
            <person name="Ott S."/>
            <person name="Zhao X."/>
            <person name="Nagaraj S."/>
            <person name="Vavikolanu K."/>
            <person name="Aluvathingal J."/>
            <person name="Nadendla S."/>
            <person name="Sichtig H."/>
        </authorList>
    </citation>
    <scope>NUCLEOTIDE SEQUENCE [LARGE SCALE GENOMIC DNA]</scope>
    <source>
        <strain evidence="8">FDAARGOS_390</strain>
    </source>
</reference>
<gene>
    <name evidence="7" type="ORF">CRM94_23060</name>
</gene>
<comment type="caution">
    <text evidence="7">The sequence shown here is derived from an EMBL/GenBank/DDBJ whole genome shotgun (WGS) entry which is preliminary data.</text>
</comment>
<dbReference type="RefSeq" id="WP_098153779.1">
    <property type="nucleotide sequence ID" value="NZ_CADEQH010000019.1"/>
</dbReference>
<dbReference type="InterPro" id="IPR049453">
    <property type="entry name" value="Memb_transporter_dom"/>
</dbReference>
<dbReference type="GO" id="GO:0016020">
    <property type="term" value="C:membrane"/>
    <property type="evidence" value="ECO:0007669"/>
    <property type="project" value="UniProtKB-SubCell"/>
</dbReference>
<feature type="transmembrane region" description="Helical" evidence="5">
    <location>
        <begin position="112"/>
        <end position="138"/>
    </location>
</feature>
<evidence type="ECO:0000256" key="2">
    <source>
        <dbReference type="ARBA" id="ARBA00022692"/>
    </source>
</evidence>
<dbReference type="EMBL" id="PDDY01000004">
    <property type="protein sequence ID" value="PEH37423.1"/>
    <property type="molecule type" value="Genomic_DNA"/>
</dbReference>
<evidence type="ECO:0000259" key="6">
    <source>
        <dbReference type="Pfam" id="PF13515"/>
    </source>
</evidence>
<protein>
    <recommendedName>
        <fullName evidence="6">Integral membrane bound transporter domain-containing protein</fullName>
    </recommendedName>
</protein>
<accession>A0A2A7S1Q8</accession>
<feature type="transmembrane region" description="Helical" evidence="5">
    <location>
        <begin position="35"/>
        <end position="55"/>
    </location>
</feature>
<evidence type="ECO:0000313" key="8">
    <source>
        <dbReference type="Proteomes" id="UP000220629"/>
    </source>
</evidence>
<comment type="subcellular location">
    <subcellularLocation>
        <location evidence="1">Membrane</location>
        <topology evidence="1">Multi-pass membrane protein</topology>
    </subcellularLocation>
</comment>
<proteinExistence type="predicted"/>
<name>A0A2A7S1Q8_BURGA</name>
<feature type="transmembrane region" description="Helical" evidence="5">
    <location>
        <begin position="86"/>
        <end position="105"/>
    </location>
</feature>
<evidence type="ECO:0000256" key="5">
    <source>
        <dbReference type="SAM" id="Phobius"/>
    </source>
</evidence>
<evidence type="ECO:0000256" key="1">
    <source>
        <dbReference type="ARBA" id="ARBA00004141"/>
    </source>
</evidence>
<organism evidence="7 8">
    <name type="scientific">Burkholderia gladioli</name>
    <name type="common">Pseudomonas marginata</name>
    <name type="synonym">Phytomonas marginata</name>
    <dbReference type="NCBI Taxonomy" id="28095"/>
    <lineage>
        <taxon>Bacteria</taxon>
        <taxon>Pseudomonadati</taxon>
        <taxon>Pseudomonadota</taxon>
        <taxon>Betaproteobacteria</taxon>
        <taxon>Burkholderiales</taxon>
        <taxon>Burkholderiaceae</taxon>
        <taxon>Burkholderia</taxon>
    </lineage>
</organism>